<evidence type="ECO:0000256" key="3">
    <source>
        <dbReference type="SAM" id="MobiDB-lite"/>
    </source>
</evidence>
<organism evidence="6 7">
    <name type="scientific">Kitasatospora terrestris</name>
    <dbReference type="NCBI Taxonomy" id="258051"/>
    <lineage>
        <taxon>Bacteria</taxon>
        <taxon>Bacillati</taxon>
        <taxon>Actinomycetota</taxon>
        <taxon>Actinomycetes</taxon>
        <taxon>Kitasatosporales</taxon>
        <taxon>Streptomycetaceae</taxon>
        <taxon>Kitasatospora</taxon>
    </lineage>
</organism>
<evidence type="ECO:0000259" key="5">
    <source>
        <dbReference type="PROSITE" id="PS51635"/>
    </source>
</evidence>
<evidence type="ECO:0000313" key="7">
    <source>
        <dbReference type="Proteomes" id="UP001501752"/>
    </source>
</evidence>
<dbReference type="InterPro" id="IPR016035">
    <property type="entry name" value="Acyl_Trfase/lysoPLipase"/>
</dbReference>
<evidence type="ECO:0000256" key="2">
    <source>
        <dbReference type="PROSITE-ProRule" id="PRU01161"/>
    </source>
</evidence>
<gene>
    <name evidence="6" type="ORF">GCM10023235_08140</name>
</gene>
<dbReference type="Gene3D" id="3.40.1090.10">
    <property type="entry name" value="Cytosolic phospholipase A2 catalytic domain"/>
    <property type="match status" value="1"/>
</dbReference>
<evidence type="ECO:0000256" key="1">
    <source>
        <dbReference type="ARBA" id="ARBA00023098"/>
    </source>
</evidence>
<proteinExistence type="predicted"/>
<feature type="transmembrane region" description="Helical" evidence="4">
    <location>
        <begin position="793"/>
        <end position="819"/>
    </location>
</feature>
<dbReference type="Pfam" id="PF11856">
    <property type="entry name" value="DUF3376"/>
    <property type="match status" value="1"/>
</dbReference>
<comment type="caution">
    <text evidence="2">Lacks conserved residue(s) required for the propagation of feature annotation.</text>
</comment>
<dbReference type="SUPFAM" id="SSF52151">
    <property type="entry name" value="FabD/lysophospholipase-like"/>
    <property type="match status" value="1"/>
</dbReference>
<feature type="short sequence motif" description="GXSXG" evidence="2">
    <location>
        <begin position="78"/>
        <end position="82"/>
    </location>
</feature>
<sequence length="828" mass="92469">MAEDQPVRHETRLALVLNGGVSLAVWMSGVTHELDLLRHASSGAGEGTVRPEDQAVFKIWKRLAEASQTRVVIDVVAGSSAGGINGMLLATALARGARLPYLREVWDESAALSKLLEPRSDNSVLSGEAFATKVTEAVNKIGLGADCTQNPVTLYLPATSVDGRSRTYLDGFGNQFEVHDHRRLYCFRHDAKAVAYVRQDGAWKFVPAERGDFRVDNNTALVQAARATGSFPVAFPPVSEYPLLDFRVQPRETLDDPASDVMDAGVLNNAPFSPVLETISQRTFDNPVRRVVVYVVPSSGLRERNDQDKPPRDASWVRTALSAARYPQEVDFRTSTEELCNRLANSTRDIQLDLFDRLDKNPELAQGLGAIAESLLGEYRRTRARAVLFEVRRQLADEQAEVSLVATPEADADRIDRIINRSSAPHRAPRLPPTSDEEPKKELAPNWVPGKDPESISRPFNDEWRWGLVTAERVLQSLSTRLHNQLKDPNLLKNPDQQHTEALLSLAMGARQVTDRLREMLAVQETYFTELRRRSSDLQLSDEDTAALIHQVFEELNIPKQLLKLIRQAANDYTEALSLAGQPSPHSPEETVAACLAIEVVTRAYAPPWRLLDPLMPEFDFLRLGPDKMSRLFNEQQYAGLGDRKLYGIRFQHFAAFFRSEWRHNDFAWGRLDAAHHLLHLFHRTEDREFHQLERELHEAILRAEAPGGTVPQQWMLDHLTELRTPTDNALLHKATSSEGGRKVVAKLSDSILELVGFSGWWTRFSARFFCGLTLQLYGTQQNMKLTQAAQTAFAILAGMALAGALVAVAFLVALLFVLGKGVQALVS</sequence>
<keyword evidence="4" id="KW-0812">Transmembrane</keyword>
<dbReference type="Pfam" id="PF01734">
    <property type="entry name" value="Patatin"/>
    <property type="match status" value="1"/>
</dbReference>
<evidence type="ECO:0000256" key="4">
    <source>
        <dbReference type="SAM" id="Phobius"/>
    </source>
</evidence>
<reference evidence="7" key="1">
    <citation type="journal article" date="2019" name="Int. J. Syst. Evol. Microbiol.">
        <title>The Global Catalogue of Microorganisms (GCM) 10K type strain sequencing project: providing services to taxonomists for standard genome sequencing and annotation.</title>
        <authorList>
            <consortium name="The Broad Institute Genomics Platform"/>
            <consortium name="The Broad Institute Genome Sequencing Center for Infectious Disease"/>
            <person name="Wu L."/>
            <person name="Ma J."/>
        </authorList>
    </citation>
    <scope>NUCLEOTIDE SEQUENCE [LARGE SCALE GENOMIC DNA]</scope>
    <source>
        <strain evidence="7">JCM 13006</strain>
    </source>
</reference>
<keyword evidence="7" id="KW-1185">Reference proteome</keyword>
<feature type="active site" description="Proton acceptor" evidence="2">
    <location>
        <position position="263"/>
    </location>
</feature>
<name>A0ABP9DBZ3_9ACTN</name>
<keyword evidence="2" id="KW-0378">Hydrolase</keyword>
<feature type="active site" description="Nucleophile" evidence="2">
    <location>
        <position position="80"/>
    </location>
</feature>
<keyword evidence="4" id="KW-1133">Transmembrane helix</keyword>
<comment type="caution">
    <text evidence="6">The sequence shown here is derived from an EMBL/GenBank/DDBJ whole genome shotgun (WGS) entry which is preliminary data.</text>
</comment>
<dbReference type="EMBL" id="BAABIS010000001">
    <property type="protein sequence ID" value="GAA4835735.1"/>
    <property type="molecule type" value="Genomic_DNA"/>
</dbReference>
<dbReference type="PROSITE" id="PS51635">
    <property type="entry name" value="PNPLA"/>
    <property type="match status" value="1"/>
</dbReference>
<feature type="region of interest" description="Disordered" evidence="3">
    <location>
        <begin position="419"/>
        <end position="454"/>
    </location>
</feature>
<protein>
    <recommendedName>
        <fullName evidence="5">PNPLA domain-containing protein</fullName>
    </recommendedName>
</protein>
<dbReference type="Proteomes" id="UP001501752">
    <property type="component" value="Unassembled WGS sequence"/>
</dbReference>
<dbReference type="InterPro" id="IPR024282">
    <property type="entry name" value="DUF3376"/>
</dbReference>
<feature type="domain" description="PNPLA" evidence="5">
    <location>
        <begin position="15"/>
        <end position="276"/>
    </location>
</feature>
<accession>A0ABP9DBZ3</accession>
<evidence type="ECO:0000313" key="6">
    <source>
        <dbReference type="EMBL" id="GAA4835735.1"/>
    </source>
</evidence>
<dbReference type="InterPro" id="IPR002641">
    <property type="entry name" value="PNPLA_dom"/>
</dbReference>
<keyword evidence="2" id="KW-0442">Lipid degradation</keyword>
<dbReference type="RefSeq" id="WP_345695364.1">
    <property type="nucleotide sequence ID" value="NZ_BAABIS010000001.1"/>
</dbReference>
<keyword evidence="1 2" id="KW-0443">Lipid metabolism</keyword>
<keyword evidence="4" id="KW-0472">Membrane</keyword>